<accession>A0A9J5YS94</accession>
<comment type="caution">
    <text evidence="2">The sequence shown here is derived from an EMBL/GenBank/DDBJ whole genome shotgun (WGS) entry which is preliminary data.</text>
</comment>
<proteinExistence type="predicted"/>
<evidence type="ECO:0000256" key="1">
    <source>
        <dbReference type="SAM" id="MobiDB-lite"/>
    </source>
</evidence>
<dbReference type="EMBL" id="JACXVP010000006">
    <property type="protein sequence ID" value="KAG5603377.1"/>
    <property type="molecule type" value="Genomic_DNA"/>
</dbReference>
<name>A0A9J5YS94_SOLCO</name>
<protein>
    <submittedName>
        <fullName evidence="2">Uncharacterized protein</fullName>
    </submittedName>
</protein>
<evidence type="ECO:0000313" key="3">
    <source>
        <dbReference type="Proteomes" id="UP000824120"/>
    </source>
</evidence>
<feature type="region of interest" description="Disordered" evidence="1">
    <location>
        <begin position="1"/>
        <end position="30"/>
    </location>
</feature>
<dbReference type="AlphaFoldDB" id="A0A9J5YS94"/>
<dbReference type="Proteomes" id="UP000824120">
    <property type="component" value="Chromosome 6"/>
</dbReference>
<organism evidence="2 3">
    <name type="scientific">Solanum commersonii</name>
    <name type="common">Commerson's wild potato</name>
    <name type="synonym">Commerson's nightshade</name>
    <dbReference type="NCBI Taxonomy" id="4109"/>
    <lineage>
        <taxon>Eukaryota</taxon>
        <taxon>Viridiplantae</taxon>
        <taxon>Streptophyta</taxon>
        <taxon>Embryophyta</taxon>
        <taxon>Tracheophyta</taxon>
        <taxon>Spermatophyta</taxon>
        <taxon>Magnoliopsida</taxon>
        <taxon>eudicotyledons</taxon>
        <taxon>Gunneridae</taxon>
        <taxon>Pentapetalae</taxon>
        <taxon>asterids</taxon>
        <taxon>lamiids</taxon>
        <taxon>Solanales</taxon>
        <taxon>Solanaceae</taxon>
        <taxon>Solanoideae</taxon>
        <taxon>Solaneae</taxon>
        <taxon>Solanum</taxon>
    </lineage>
</organism>
<sequence length="84" mass="9863">MRGETPQRESVTFSNAAKWGQRKQRTDLPTTKYQNEQWTIDLRRKHAALAAATVRRFWVSCRLSRWNVESVGEQRWKVVGLSLC</sequence>
<gene>
    <name evidence="2" type="ORF">H5410_034747</name>
</gene>
<evidence type="ECO:0000313" key="2">
    <source>
        <dbReference type="EMBL" id="KAG5603377.1"/>
    </source>
</evidence>
<reference evidence="2 3" key="1">
    <citation type="submission" date="2020-09" db="EMBL/GenBank/DDBJ databases">
        <title>De no assembly of potato wild relative species, Solanum commersonii.</title>
        <authorList>
            <person name="Cho K."/>
        </authorList>
    </citation>
    <scope>NUCLEOTIDE SEQUENCE [LARGE SCALE GENOMIC DNA]</scope>
    <source>
        <strain evidence="2">LZ3.2</strain>
        <tissue evidence="2">Leaf</tissue>
    </source>
</reference>
<keyword evidence="3" id="KW-1185">Reference proteome</keyword>